<protein>
    <submittedName>
        <fullName evidence="2">Obp57b</fullName>
    </submittedName>
</protein>
<dbReference type="Proteomes" id="UP000494163">
    <property type="component" value="Chromosome 2R"/>
</dbReference>
<keyword evidence="3" id="KW-1185">Reference proteome</keyword>
<keyword evidence="1" id="KW-0732">Signal</keyword>
<dbReference type="InterPro" id="IPR036728">
    <property type="entry name" value="PBP_GOBP_sf"/>
</dbReference>
<reference evidence="2 3" key="1">
    <citation type="submission" date="2015-08" db="EMBL/GenBank/DDBJ databases">
        <title>Ancestral chromatin configuration constrains chromatin evolution on differentiating sex chromosomes in Drosophila.</title>
        <authorList>
            <person name="Zhou Q."/>
            <person name="Bachtrog D."/>
        </authorList>
    </citation>
    <scope>NUCLEOTIDE SEQUENCE [LARGE SCALE GENOMIC DNA]</scope>
    <source>
        <tissue evidence="2">Whole larvae</tissue>
    </source>
</reference>
<dbReference type="OrthoDB" id="7829573at2759"/>
<evidence type="ECO:0000256" key="1">
    <source>
        <dbReference type="SAM" id="SignalP"/>
    </source>
</evidence>
<feature type="signal peptide" evidence="1">
    <location>
        <begin position="1"/>
        <end position="22"/>
    </location>
</feature>
<name>A0A0M4EE18_DROBS</name>
<accession>A0A0M4EE18</accession>
<evidence type="ECO:0000313" key="2">
    <source>
        <dbReference type="EMBL" id="ALC42252.1"/>
    </source>
</evidence>
<proteinExistence type="predicted"/>
<feature type="chain" id="PRO_5005793434" evidence="1">
    <location>
        <begin position="23"/>
        <end position="285"/>
    </location>
</feature>
<dbReference type="SUPFAM" id="SSF47565">
    <property type="entry name" value="Insect pheromone/odorant-binding proteins"/>
    <property type="match status" value="1"/>
</dbReference>
<dbReference type="EMBL" id="CP012524">
    <property type="protein sequence ID" value="ALC42252.1"/>
    <property type="molecule type" value="Genomic_DNA"/>
</dbReference>
<sequence>MSAQRKYFVYALLLMLSSAAQCRHPFDFFDESIEDFVDCLLKHNITHTEYEQFESYENKQNLLANKLELKYKCNVDCQLQRQPMKWLTAAGRLDLQLLNATDEAAASIVDCMANADAEQCAYSFKLVMCAYLANHPPPDELEPSNYEAEDAEETDEFYLDDGCFNLPNDLIAKCTTQQNITSDNFRHKLYDAQAGTPLVNISLNYMCYVLCAAQGLNILDANAHVDVDLLSEVEYMSPSNYDAAVQCNLGLQQEHDTCVYAFKMLLCLIKNLNTAEFLNTSEKKL</sequence>
<dbReference type="AlphaFoldDB" id="A0A0M4EE18"/>
<organism evidence="2 3">
    <name type="scientific">Drosophila busckii</name>
    <name type="common">Fruit fly</name>
    <dbReference type="NCBI Taxonomy" id="30019"/>
    <lineage>
        <taxon>Eukaryota</taxon>
        <taxon>Metazoa</taxon>
        <taxon>Ecdysozoa</taxon>
        <taxon>Arthropoda</taxon>
        <taxon>Hexapoda</taxon>
        <taxon>Insecta</taxon>
        <taxon>Pterygota</taxon>
        <taxon>Neoptera</taxon>
        <taxon>Endopterygota</taxon>
        <taxon>Diptera</taxon>
        <taxon>Brachycera</taxon>
        <taxon>Muscomorpha</taxon>
        <taxon>Ephydroidea</taxon>
        <taxon>Drosophilidae</taxon>
        <taxon>Drosophila</taxon>
    </lineage>
</organism>
<dbReference type="Pfam" id="PF01395">
    <property type="entry name" value="PBP_GOBP"/>
    <property type="match status" value="1"/>
</dbReference>
<dbReference type="GO" id="GO:0005549">
    <property type="term" value="F:odorant binding"/>
    <property type="evidence" value="ECO:0007669"/>
    <property type="project" value="InterPro"/>
</dbReference>
<gene>
    <name evidence="2" type="ORF">Dbus_chr2Rg1831</name>
</gene>
<dbReference type="InterPro" id="IPR006170">
    <property type="entry name" value="PBP/GOBP"/>
</dbReference>
<dbReference type="Gene3D" id="1.10.238.20">
    <property type="entry name" value="Pheromone/general odorant binding protein domain"/>
    <property type="match status" value="2"/>
</dbReference>
<evidence type="ECO:0000313" key="3">
    <source>
        <dbReference type="Proteomes" id="UP000494163"/>
    </source>
</evidence>